<organism evidence="9 10">
    <name type="scientific">Vallitalea guaymasensis</name>
    <dbReference type="NCBI Taxonomy" id="1185412"/>
    <lineage>
        <taxon>Bacteria</taxon>
        <taxon>Bacillati</taxon>
        <taxon>Bacillota</taxon>
        <taxon>Clostridia</taxon>
        <taxon>Lachnospirales</taxon>
        <taxon>Vallitaleaceae</taxon>
        <taxon>Vallitalea</taxon>
    </lineage>
</organism>
<dbReference type="SUPFAM" id="SSF142764">
    <property type="entry name" value="YgbK-like"/>
    <property type="match status" value="1"/>
</dbReference>
<evidence type="ECO:0000256" key="4">
    <source>
        <dbReference type="ARBA" id="ARBA00022777"/>
    </source>
</evidence>
<keyword evidence="4 9" id="KW-0418">Kinase</keyword>
<reference evidence="9 10" key="1">
    <citation type="submission" date="2020-07" db="EMBL/GenBank/DDBJ databases">
        <title>Vallitalea guaymasensis genome.</title>
        <authorList>
            <person name="Postec A."/>
        </authorList>
    </citation>
    <scope>NUCLEOTIDE SEQUENCE [LARGE SCALE GENOMIC DNA]</scope>
    <source>
        <strain evidence="9 10">Ra1766G1</strain>
    </source>
</reference>
<dbReference type="AlphaFoldDB" id="A0A8J8M862"/>
<evidence type="ECO:0000259" key="7">
    <source>
        <dbReference type="Pfam" id="PF07005"/>
    </source>
</evidence>
<keyword evidence="6" id="KW-0119">Carbohydrate metabolism</keyword>
<keyword evidence="2" id="KW-0808">Transferase</keyword>
<evidence type="ECO:0000256" key="6">
    <source>
        <dbReference type="ARBA" id="ARBA00023277"/>
    </source>
</evidence>
<dbReference type="Pfam" id="PF07005">
    <property type="entry name" value="SBD_N"/>
    <property type="match status" value="1"/>
</dbReference>
<evidence type="ECO:0000256" key="5">
    <source>
        <dbReference type="ARBA" id="ARBA00022840"/>
    </source>
</evidence>
<evidence type="ECO:0000256" key="2">
    <source>
        <dbReference type="ARBA" id="ARBA00022679"/>
    </source>
</evidence>
<dbReference type="Gene3D" id="3.40.980.20">
    <property type="entry name" value="Four-carbon acid sugar kinase, nucleotide binding domain"/>
    <property type="match status" value="1"/>
</dbReference>
<evidence type="ECO:0000256" key="3">
    <source>
        <dbReference type="ARBA" id="ARBA00022741"/>
    </source>
</evidence>
<dbReference type="InterPro" id="IPR037051">
    <property type="entry name" value="4-carb_acid_sugar_kinase_N_sf"/>
</dbReference>
<feature type="domain" description="Four-carbon acid sugar kinase nucleotide binding" evidence="8">
    <location>
        <begin position="241"/>
        <end position="408"/>
    </location>
</feature>
<evidence type="ECO:0000259" key="8">
    <source>
        <dbReference type="Pfam" id="PF17042"/>
    </source>
</evidence>
<name>A0A8J8M862_9FIRM</name>
<dbReference type="Pfam" id="PF17042">
    <property type="entry name" value="NBD_C"/>
    <property type="match status" value="1"/>
</dbReference>
<keyword evidence="10" id="KW-1185">Reference proteome</keyword>
<dbReference type="EMBL" id="CP058561">
    <property type="protein sequence ID" value="QUH28053.1"/>
    <property type="molecule type" value="Genomic_DNA"/>
</dbReference>
<keyword evidence="3" id="KW-0547">Nucleotide-binding</keyword>
<accession>A0A8J8M862</accession>
<proteinExistence type="inferred from homology"/>
<comment type="similarity">
    <text evidence="1">Belongs to the four-carbon acid sugar kinase family.</text>
</comment>
<dbReference type="KEGG" id="vgu:HYG85_03635"/>
<dbReference type="GO" id="GO:0005524">
    <property type="term" value="F:ATP binding"/>
    <property type="evidence" value="ECO:0007669"/>
    <property type="project" value="UniProtKB-KW"/>
</dbReference>
<gene>
    <name evidence="9" type="ORF">HYG85_03635</name>
</gene>
<feature type="domain" description="Four-carbon acid sugar kinase N-terminal" evidence="7">
    <location>
        <begin position="3"/>
        <end position="226"/>
    </location>
</feature>
<evidence type="ECO:0000256" key="1">
    <source>
        <dbReference type="ARBA" id="ARBA00005715"/>
    </source>
</evidence>
<dbReference type="GO" id="GO:0016301">
    <property type="term" value="F:kinase activity"/>
    <property type="evidence" value="ECO:0007669"/>
    <property type="project" value="UniProtKB-KW"/>
</dbReference>
<dbReference type="RefSeq" id="WP_212692326.1">
    <property type="nucleotide sequence ID" value="NZ_CP058561.1"/>
</dbReference>
<evidence type="ECO:0000313" key="9">
    <source>
        <dbReference type="EMBL" id="QUH28053.1"/>
    </source>
</evidence>
<dbReference type="InterPro" id="IPR031475">
    <property type="entry name" value="NBD_C"/>
</dbReference>
<sequence>MKLAIIADDFTGSNDTGVQFAKKGLHTVVTTNINQLMGNISDNDVVVFDTESRFDNKETAYKKAIKISSKIKQLDNVLVYKKLDSTFRGNIGAEIDGCMNGMGYDFAVVIPALPSNGRKTIEGHVKLNDKFLHETEIAKDPKTPVTQSYIPDIIANQCSRKVEVIKKDCDYTKEKLQERLIDLRNKGTEIIVFDAESDIDLKMLSEMIAKIETHFLIVGTAGLAEYMTDAFHLKVHKSILSIIGSVSDVTREQITFADDIHDFDIIDISIQDFFDDIKKEIILKTILQLIYDKKDIVIRTAKDKKDIQTACEYAKEQGLDKYETSEFIAQGLGEITGKILNEASNDLAGLFITGGDTLIKIAKYLDIEGMKIIDEVLPAIPVGRFVHEKYCDIDVVTKAGAFGNEETFSNILDYLR</sequence>
<dbReference type="Gene3D" id="3.40.50.10840">
    <property type="entry name" value="Putative sugar-binding, N-terminal domain"/>
    <property type="match status" value="1"/>
</dbReference>
<dbReference type="InterPro" id="IPR010737">
    <property type="entry name" value="4-carb_acid_sugar_kinase_N"/>
</dbReference>
<evidence type="ECO:0000313" key="10">
    <source>
        <dbReference type="Proteomes" id="UP000677305"/>
    </source>
</evidence>
<keyword evidence="5" id="KW-0067">ATP-binding</keyword>
<protein>
    <submittedName>
        <fullName evidence="9">Four-carbon acid sugar kinase family protein</fullName>
    </submittedName>
</protein>
<dbReference type="InterPro" id="IPR042213">
    <property type="entry name" value="NBD_C_sf"/>
</dbReference>
<dbReference type="Proteomes" id="UP000677305">
    <property type="component" value="Chromosome"/>
</dbReference>